<proteinExistence type="predicted"/>
<keyword evidence="6" id="KW-1185">Reference proteome</keyword>
<sequence length="553" mass="60849">MGCCSCCAKCCLCSVCVPVLAAAVLLATVPAFYLSYDNYWKPWGEEQLKHAPPLPDVSKLSCGDCAGINLEYPISGISSNYSQFQVYLMNEGGRLASAFTATGVSLGGASVILTSLSAMLSASAMSMASYGGGFEMFLMINQGQFITQLGSLNLGGMPQFFLEFCKRFAWTNLMVFPPEKLHTRSNTTMRMLLDTSPDATVKGVDRYAQALGVNADHLFYYTIAALWVVVALVFVIYLIGKLVITKLLQPEDDEVTQELQQRVVWATIQLLLVMQFAIAMTSWFQINYSIQTHSARFGLALAVIVFAVSCVGVVAFGVVKIAQNKQELYDLGSAEHEQKPFHRTYGAYYADFTRENRYFFVAKIGLDIASGAVVGAVKDVRYQIAALVALNAIYVLLLVIRKPYLVPFFLQMSVITGYLKVVMLLLALVQARPDVFPQRVRDLVAVVIIGVNGLMFVCLLLRQLYVVVGVVYKWCTNKKGEEDDGIPLQERPQRPQPQLDEFNELESDLGPETPPFDGTPPSTAAYHNDHGTFNGVGGSASKDRNSGTMWARV</sequence>
<keyword evidence="2" id="KW-1133">Transmembrane helix</keyword>
<reference evidence="5" key="1">
    <citation type="submission" date="2022-11" db="EMBL/GenBank/DDBJ databases">
        <authorList>
            <person name="Morgan W.R."/>
            <person name="Tartar A."/>
        </authorList>
    </citation>
    <scope>NUCLEOTIDE SEQUENCE</scope>
    <source>
        <strain evidence="5">ARSEF 373</strain>
    </source>
</reference>
<dbReference type="GO" id="GO:0016020">
    <property type="term" value="C:membrane"/>
    <property type="evidence" value="ECO:0007669"/>
    <property type="project" value="TreeGrafter"/>
</dbReference>
<organism evidence="5 6">
    <name type="scientific">Lagenidium giganteum</name>
    <dbReference type="NCBI Taxonomy" id="4803"/>
    <lineage>
        <taxon>Eukaryota</taxon>
        <taxon>Sar</taxon>
        <taxon>Stramenopiles</taxon>
        <taxon>Oomycota</taxon>
        <taxon>Peronosporomycetes</taxon>
        <taxon>Pythiales</taxon>
        <taxon>Pythiaceae</taxon>
    </lineage>
</organism>
<feature type="transmembrane region" description="Helical" evidence="2">
    <location>
        <begin position="384"/>
        <end position="402"/>
    </location>
</feature>
<dbReference type="EMBL" id="DAKRPA010000134">
    <property type="protein sequence ID" value="DAZ97485.1"/>
    <property type="molecule type" value="Genomic_DNA"/>
</dbReference>
<gene>
    <name evidence="5" type="ORF">N0F65_009968</name>
</gene>
<feature type="domain" description="TRP C-terminal" evidence="4">
    <location>
        <begin position="190"/>
        <end position="477"/>
    </location>
</feature>
<dbReference type="PANTHER" id="PTHR31145:SF6">
    <property type="entry name" value="INTEGRAL MEMBRANE PROTEIN (AFU_ORTHOLOGUE AFUA_7G01610)"/>
    <property type="match status" value="1"/>
</dbReference>
<feature type="transmembrane region" description="Helical" evidence="2">
    <location>
        <begin position="218"/>
        <end position="244"/>
    </location>
</feature>
<dbReference type="Pfam" id="PF06011">
    <property type="entry name" value="TRP"/>
    <property type="match status" value="1"/>
</dbReference>
<feature type="transmembrane region" description="Helical" evidence="2">
    <location>
        <begin position="95"/>
        <end position="120"/>
    </location>
</feature>
<feature type="transmembrane region" description="Helical" evidence="2">
    <location>
        <begin position="264"/>
        <end position="286"/>
    </location>
</feature>
<evidence type="ECO:0000313" key="5">
    <source>
        <dbReference type="EMBL" id="DAZ97485.1"/>
    </source>
</evidence>
<feature type="chain" id="PRO_5043741219" description="TRP C-terminal domain-containing protein" evidence="3">
    <location>
        <begin position="22"/>
        <end position="553"/>
    </location>
</feature>
<dbReference type="GO" id="GO:0055085">
    <property type="term" value="P:transmembrane transport"/>
    <property type="evidence" value="ECO:0007669"/>
    <property type="project" value="TreeGrafter"/>
</dbReference>
<dbReference type="AlphaFoldDB" id="A0AAV2YTS0"/>
<keyword evidence="2" id="KW-0812">Transmembrane</keyword>
<feature type="transmembrane region" description="Helical" evidence="2">
    <location>
        <begin position="408"/>
        <end position="431"/>
    </location>
</feature>
<feature type="region of interest" description="Disordered" evidence="1">
    <location>
        <begin position="483"/>
        <end position="553"/>
    </location>
</feature>
<feature type="transmembrane region" description="Helical" evidence="2">
    <location>
        <begin position="298"/>
        <end position="319"/>
    </location>
</feature>
<protein>
    <recommendedName>
        <fullName evidence="4">TRP C-terminal domain-containing protein</fullName>
    </recommendedName>
</protein>
<dbReference type="InterPro" id="IPR010308">
    <property type="entry name" value="TRP_C"/>
</dbReference>
<keyword evidence="2" id="KW-0472">Membrane</keyword>
<evidence type="ECO:0000256" key="1">
    <source>
        <dbReference type="SAM" id="MobiDB-lite"/>
    </source>
</evidence>
<keyword evidence="3" id="KW-0732">Signal</keyword>
<evidence type="ECO:0000256" key="3">
    <source>
        <dbReference type="SAM" id="SignalP"/>
    </source>
</evidence>
<dbReference type="Proteomes" id="UP001146120">
    <property type="component" value="Unassembled WGS sequence"/>
</dbReference>
<reference evidence="5" key="2">
    <citation type="journal article" date="2023" name="Microbiol Resour">
        <title>Decontamination and Annotation of the Draft Genome Sequence of the Oomycete Lagenidium giganteum ARSEF 373.</title>
        <authorList>
            <person name="Morgan W.R."/>
            <person name="Tartar A."/>
        </authorList>
    </citation>
    <scope>NUCLEOTIDE SEQUENCE</scope>
    <source>
        <strain evidence="5">ARSEF 373</strain>
    </source>
</reference>
<dbReference type="PANTHER" id="PTHR31145">
    <property type="entry name" value="INTEGRAL MEMBRANE PROTEIN (AFU_ORTHOLOGUE AFUA_7G01610)"/>
    <property type="match status" value="1"/>
</dbReference>
<comment type="caution">
    <text evidence="5">The sequence shown here is derived from an EMBL/GenBank/DDBJ whole genome shotgun (WGS) entry which is preliminary data.</text>
</comment>
<name>A0AAV2YTS0_9STRA</name>
<feature type="signal peptide" evidence="3">
    <location>
        <begin position="1"/>
        <end position="21"/>
    </location>
</feature>
<evidence type="ECO:0000259" key="4">
    <source>
        <dbReference type="Pfam" id="PF06011"/>
    </source>
</evidence>
<dbReference type="InterPro" id="IPR040241">
    <property type="entry name" value="TRP_Flc/Pkd2-like"/>
</dbReference>
<accession>A0AAV2YTS0</accession>
<feature type="transmembrane region" description="Helical" evidence="2">
    <location>
        <begin position="443"/>
        <end position="465"/>
    </location>
</feature>
<feature type="transmembrane region" description="Helical" evidence="2">
    <location>
        <begin position="12"/>
        <end position="33"/>
    </location>
</feature>
<evidence type="ECO:0000256" key="2">
    <source>
        <dbReference type="SAM" id="Phobius"/>
    </source>
</evidence>
<evidence type="ECO:0000313" key="6">
    <source>
        <dbReference type="Proteomes" id="UP001146120"/>
    </source>
</evidence>